<sequence>MPMFSADTLRDVAVRILKAAGVPPEEALIVADLLVDSNLAGHDSHGILRLPQYLGMVRNGSIVPGAPLKVIRETPATAVLDGGWGFGQVVARGAMDLTVQKARASAVGAVAVRCCNHIGRLGAYAALPCEAGMVGLLFVNGHAGDQGVAPYGGIARRLGTNPFAVAVPSAQGPPVVLDITTSIVAGGKIRLARARAKPIPEGCLIDAEGRPTTDPNVYYDPPRGALLPFGGHKGYGLSVMIDLLAGTLSGVGPSAPDAPRSGNALLTVAVDIERFVPLDAFREEVRQFIAHLKTSPKAPGVAEILVPGERAFRERERRLREGVEVEDRTWGQILDAARRLGVELS</sequence>
<evidence type="ECO:0000313" key="4">
    <source>
        <dbReference type="Proteomes" id="UP000178606"/>
    </source>
</evidence>
<comment type="caution">
    <text evidence="3">The sequence shown here is derived from an EMBL/GenBank/DDBJ whole genome shotgun (WGS) entry which is preliminary data.</text>
</comment>
<dbReference type="PANTHER" id="PTHR11091">
    <property type="entry name" value="OXIDOREDUCTASE-RELATED"/>
    <property type="match status" value="1"/>
</dbReference>
<proteinExistence type="inferred from homology"/>
<dbReference type="AlphaFoldDB" id="A0A1F6D3G6"/>
<comment type="similarity">
    <text evidence="1">Belongs to the LDH2/MDH2 oxidoreductase family.</text>
</comment>
<evidence type="ECO:0000256" key="2">
    <source>
        <dbReference type="ARBA" id="ARBA00023002"/>
    </source>
</evidence>
<dbReference type="GO" id="GO:0016491">
    <property type="term" value="F:oxidoreductase activity"/>
    <property type="evidence" value="ECO:0007669"/>
    <property type="project" value="UniProtKB-KW"/>
</dbReference>
<dbReference type="SUPFAM" id="SSF89733">
    <property type="entry name" value="L-sulfolactate dehydrogenase-like"/>
    <property type="match status" value="1"/>
</dbReference>
<dbReference type="Proteomes" id="UP000178606">
    <property type="component" value="Unassembled WGS sequence"/>
</dbReference>
<evidence type="ECO:0008006" key="5">
    <source>
        <dbReference type="Google" id="ProtNLM"/>
    </source>
</evidence>
<reference evidence="3 4" key="1">
    <citation type="journal article" date="2016" name="Nat. Commun.">
        <title>Thousands of microbial genomes shed light on interconnected biogeochemical processes in an aquifer system.</title>
        <authorList>
            <person name="Anantharaman K."/>
            <person name="Brown C.T."/>
            <person name="Hug L.A."/>
            <person name="Sharon I."/>
            <person name="Castelle C.J."/>
            <person name="Probst A.J."/>
            <person name="Thomas B.C."/>
            <person name="Singh A."/>
            <person name="Wilkins M.J."/>
            <person name="Karaoz U."/>
            <person name="Brodie E.L."/>
            <person name="Williams K.H."/>
            <person name="Hubbard S.S."/>
            <person name="Banfield J.F."/>
        </authorList>
    </citation>
    <scope>NUCLEOTIDE SEQUENCE [LARGE SCALE GENOMIC DNA]</scope>
    <source>
        <strain evidence="4">RIFCSPLOWO2_12_FULL_64_10</strain>
    </source>
</reference>
<dbReference type="InterPro" id="IPR043143">
    <property type="entry name" value="Mal/L-sulf/L-lact_DH-like_NADP"/>
</dbReference>
<accession>A0A1F6D3G6</accession>
<name>A0A1F6D3G6_HANXR</name>
<dbReference type="Pfam" id="PF02615">
    <property type="entry name" value="Ldh_2"/>
    <property type="match status" value="1"/>
</dbReference>
<dbReference type="Gene3D" id="1.10.1530.10">
    <property type="match status" value="1"/>
</dbReference>
<dbReference type="EMBL" id="MFKF01000056">
    <property type="protein sequence ID" value="OGG55915.1"/>
    <property type="molecule type" value="Genomic_DNA"/>
</dbReference>
<dbReference type="InterPro" id="IPR043144">
    <property type="entry name" value="Mal/L-sulf/L-lact_DH-like_ah"/>
</dbReference>
<evidence type="ECO:0000256" key="1">
    <source>
        <dbReference type="ARBA" id="ARBA00006056"/>
    </source>
</evidence>
<keyword evidence="2" id="KW-0560">Oxidoreductase</keyword>
<dbReference type="PANTHER" id="PTHR11091:SF0">
    <property type="entry name" value="MALATE DEHYDROGENASE"/>
    <property type="match status" value="1"/>
</dbReference>
<organism evidence="3 4">
    <name type="scientific">Handelsmanbacteria sp. (strain RIFCSPLOWO2_12_FULL_64_10)</name>
    <dbReference type="NCBI Taxonomy" id="1817868"/>
    <lineage>
        <taxon>Bacteria</taxon>
        <taxon>Candidatus Handelsmaniibacteriota</taxon>
    </lineage>
</organism>
<protein>
    <recommendedName>
        <fullName evidence="5">Dehydrogenase</fullName>
    </recommendedName>
</protein>
<dbReference type="Gene3D" id="3.30.1370.60">
    <property type="entry name" value="Hypothetical oxidoreductase yiak, domain 2"/>
    <property type="match status" value="1"/>
</dbReference>
<evidence type="ECO:0000313" key="3">
    <source>
        <dbReference type="EMBL" id="OGG55915.1"/>
    </source>
</evidence>
<dbReference type="InterPro" id="IPR036111">
    <property type="entry name" value="Mal/L-sulfo/L-lacto_DH-like_sf"/>
</dbReference>
<dbReference type="InterPro" id="IPR003767">
    <property type="entry name" value="Malate/L-lactate_DH-like"/>
</dbReference>
<gene>
    <name evidence="3" type="ORF">A3F84_09785</name>
</gene>